<dbReference type="CDD" id="cd03224">
    <property type="entry name" value="ABC_TM1139_LivF_branched"/>
    <property type="match status" value="1"/>
</dbReference>
<organism evidence="7 8">
    <name type="scientific">Oceaniradius stylonematis</name>
    <dbReference type="NCBI Taxonomy" id="2184161"/>
    <lineage>
        <taxon>Bacteria</taxon>
        <taxon>Pseudomonadati</taxon>
        <taxon>Pseudomonadota</taxon>
        <taxon>Alphaproteobacteria</taxon>
        <taxon>Hyphomicrobiales</taxon>
        <taxon>Ahrensiaceae</taxon>
        <taxon>Oceaniradius</taxon>
    </lineage>
</organism>
<dbReference type="EMBL" id="QFWV02000007">
    <property type="protein sequence ID" value="RKF06468.1"/>
    <property type="molecule type" value="Genomic_DNA"/>
</dbReference>
<evidence type="ECO:0000313" key="8">
    <source>
        <dbReference type="Proteomes" id="UP000246132"/>
    </source>
</evidence>
<dbReference type="PANTHER" id="PTHR43820">
    <property type="entry name" value="HIGH-AFFINITY BRANCHED-CHAIN AMINO ACID TRANSPORT ATP-BINDING PROTEIN LIVF"/>
    <property type="match status" value="1"/>
</dbReference>
<dbReference type="GO" id="GO:0005524">
    <property type="term" value="F:ATP binding"/>
    <property type="evidence" value="ECO:0007669"/>
    <property type="project" value="UniProtKB-KW"/>
</dbReference>
<dbReference type="SMART" id="SM00382">
    <property type="entry name" value="AAA"/>
    <property type="match status" value="1"/>
</dbReference>
<evidence type="ECO:0000256" key="1">
    <source>
        <dbReference type="ARBA" id="ARBA00005417"/>
    </source>
</evidence>
<dbReference type="InterPro" id="IPR003593">
    <property type="entry name" value="AAA+_ATPase"/>
</dbReference>
<keyword evidence="3" id="KW-0547">Nucleotide-binding</keyword>
<dbReference type="GO" id="GO:0015658">
    <property type="term" value="F:branched-chain amino acid transmembrane transporter activity"/>
    <property type="evidence" value="ECO:0007669"/>
    <property type="project" value="TreeGrafter"/>
</dbReference>
<feature type="domain" description="ABC transporter" evidence="6">
    <location>
        <begin position="2"/>
        <end position="235"/>
    </location>
</feature>
<reference evidence="7 8" key="1">
    <citation type="journal article" date="2018" name="Int. J. Syst. Bacteriol.">
        <title>Oceaniradius stylonemae gen. nov., sp. nov., isolated from a red alga, Stylonema cornu-cervi.</title>
        <authorList>
            <person name="Jeong S."/>
        </authorList>
    </citation>
    <scope>NUCLEOTIDE SEQUENCE [LARGE SCALE GENOMIC DNA]</scope>
    <source>
        <strain evidence="7 8">StC1</strain>
    </source>
</reference>
<dbReference type="PROSITE" id="PS00211">
    <property type="entry name" value="ABC_TRANSPORTER_1"/>
    <property type="match status" value="1"/>
</dbReference>
<keyword evidence="8" id="KW-1185">Reference proteome</keyword>
<evidence type="ECO:0000256" key="5">
    <source>
        <dbReference type="ARBA" id="ARBA00022970"/>
    </source>
</evidence>
<evidence type="ECO:0000313" key="7">
    <source>
        <dbReference type="EMBL" id="RKF06468.1"/>
    </source>
</evidence>
<name>A0A3A8AAV3_9HYPH</name>
<dbReference type="Gene3D" id="3.40.50.300">
    <property type="entry name" value="P-loop containing nucleotide triphosphate hydrolases"/>
    <property type="match status" value="1"/>
</dbReference>
<evidence type="ECO:0000256" key="3">
    <source>
        <dbReference type="ARBA" id="ARBA00022741"/>
    </source>
</evidence>
<keyword evidence="5" id="KW-0029">Amino-acid transport</keyword>
<dbReference type="InterPro" id="IPR052156">
    <property type="entry name" value="BCAA_Transport_ATP-bd_LivF"/>
</dbReference>
<gene>
    <name evidence="7" type="ORF">DEM25_012795</name>
</gene>
<evidence type="ECO:0000256" key="2">
    <source>
        <dbReference type="ARBA" id="ARBA00022448"/>
    </source>
</evidence>
<dbReference type="PROSITE" id="PS50893">
    <property type="entry name" value="ABC_TRANSPORTER_2"/>
    <property type="match status" value="1"/>
</dbReference>
<dbReference type="InterPro" id="IPR003439">
    <property type="entry name" value="ABC_transporter-like_ATP-bd"/>
</dbReference>
<dbReference type="Pfam" id="PF00005">
    <property type="entry name" value="ABC_tran"/>
    <property type="match status" value="1"/>
</dbReference>
<accession>A0A3A8AAV3</accession>
<dbReference type="RefSeq" id="WP_109766113.1">
    <property type="nucleotide sequence ID" value="NZ_OZ252232.1"/>
</dbReference>
<dbReference type="InterPro" id="IPR027417">
    <property type="entry name" value="P-loop_NTPase"/>
</dbReference>
<proteinExistence type="inferred from homology"/>
<dbReference type="GO" id="GO:0016887">
    <property type="term" value="F:ATP hydrolysis activity"/>
    <property type="evidence" value="ECO:0007669"/>
    <property type="project" value="InterPro"/>
</dbReference>
<dbReference type="SUPFAM" id="SSF52540">
    <property type="entry name" value="P-loop containing nucleoside triphosphate hydrolases"/>
    <property type="match status" value="1"/>
</dbReference>
<protein>
    <submittedName>
        <fullName evidence="7">ABC transporter ATP-binding protein</fullName>
    </submittedName>
</protein>
<dbReference type="AlphaFoldDB" id="A0A3A8AAV3"/>
<dbReference type="InterPro" id="IPR017871">
    <property type="entry name" value="ABC_transporter-like_CS"/>
</dbReference>
<comment type="caution">
    <text evidence="7">The sequence shown here is derived from an EMBL/GenBank/DDBJ whole genome shotgun (WGS) entry which is preliminary data.</text>
</comment>
<evidence type="ECO:0000256" key="4">
    <source>
        <dbReference type="ARBA" id="ARBA00022840"/>
    </source>
</evidence>
<dbReference type="GO" id="GO:0015807">
    <property type="term" value="P:L-amino acid transport"/>
    <property type="evidence" value="ECO:0007669"/>
    <property type="project" value="TreeGrafter"/>
</dbReference>
<dbReference type="Proteomes" id="UP000246132">
    <property type="component" value="Unassembled WGS sequence"/>
</dbReference>
<keyword evidence="4 7" id="KW-0067">ATP-binding</keyword>
<comment type="similarity">
    <text evidence="1">Belongs to the ABC transporter superfamily.</text>
</comment>
<keyword evidence="2" id="KW-0813">Transport</keyword>
<dbReference type="OrthoDB" id="9806149at2"/>
<evidence type="ECO:0000259" key="6">
    <source>
        <dbReference type="PROSITE" id="PS50893"/>
    </source>
</evidence>
<sequence>MLELRDINVSYGRRAVIHDLSITVPDGKVVTLVGSNGAGKTTVLKTISGLVRPTSGTIMFDGKPIERMEPHDIISTGVVQIPEGRLLFKDMSVAEHIELGGIRAHSGGRTEAERLAWVYELFPILRERREQKAGTLSGGQQQMLAIARGIMANPRCLMLDEPSLGLAPIMVDQLADAIRALNENGITILLVEQRVDLALRLADRGYVLETGRIVIEDAADSLLENPRVKEAYLGA</sequence>
<dbReference type="PANTHER" id="PTHR43820:SF4">
    <property type="entry name" value="HIGH-AFFINITY BRANCHED-CHAIN AMINO ACID TRANSPORT ATP-BINDING PROTEIN LIVF"/>
    <property type="match status" value="1"/>
</dbReference>